<protein>
    <submittedName>
        <fullName evidence="1">Uncharacterized protein</fullName>
    </submittedName>
</protein>
<proteinExistence type="predicted"/>
<dbReference type="Proteomes" id="UP001150581">
    <property type="component" value="Unassembled WGS sequence"/>
</dbReference>
<feature type="non-terminal residue" evidence="1">
    <location>
        <position position="196"/>
    </location>
</feature>
<organism evidence="1 2">
    <name type="scientific">Kickxella alabastrina</name>
    <dbReference type="NCBI Taxonomy" id="61397"/>
    <lineage>
        <taxon>Eukaryota</taxon>
        <taxon>Fungi</taxon>
        <taxon>Fungi incertae sedis</taxon>
        <taxon>Zoopagomycota</taxon>
        <taxon>Kickxellomycotina</taxon>
        <taxon>Kickxellomycetes</taxon>
        <taxon>Kickxellales</taxon>
        <taxon>Kickxellaceae</taxon>
        <taxon>Kickxella</taxon>
    </lineage>
</organism>
<name>A0ACC1IEL0_9FUNG</name>
<gene>
    <name evidence="1" type="ORF">LPJ66_006941</name>
</gene>
<sequence>MENPEGDGMYGQIIDTIDQMYAQTDELSADRMEILEQSLQTLANGVNENNQAVQSVLGAVKQLSDSIHGQGQLLSKLHYRQEETSKEFGAMASKFKALEMYIVSQTKLIMQQQLRAAAEAVTSSRPQTPAPNTAGNAAASSPASTTSAQIVDGQASTTPVANILNFSAAGGFSQAPGPMVLQNHTHPSTAMSYGAF</sequence>
<evidence type="ECO:0000313" key="2">
    <source>
        <dbReference type="Proteomes" id="UP001150581"/>
    </source>
</evidence>
<reference evidence="1" key="1">
    <citation type="submission" date="2022-07" db="EMBL/GenBank/DDBJ databases">
        <title>Phylogenomic reconstructions and comparative analyses of Kickxellomycotina fungi.</title>
        <authorList>
            <person name="Reynolds N.K."/>
            <person name="Stajich J.E."/>
            <person name="Barry K."/>
            <person name="Grigoriev I.V."/>
            <person name="Crous P."/>
            <person name="Smith M.E."/>
        </authorList>
    </citation>
    <scope>NUCLEOTIDE SEQUENCE</scope>
    <source>
        <strain evidence="1">Benny 63K</strain>
    </source>
</reference>
<accession>A0ACC1IEL0</accession>
<comment type="caution">
    <text evidence="1">The sequence shown here is derived from an EMBL/GenBank/DDBJ whole genome shotgun (WGS) entry which is preliminary data.</text>
</comment>
<keyword evidence="2" id="KW-1185">Reference proteome</keyword>
<evidence type="ECO:0000313" key="1">
    <source>
        <dbReference type="EMBL" id="KAJ1891404.1"/>
    </source>
</evidence>
<dbReference type="EMBL" id="JANBPG010001163">
    <property type="protein sequence ID" value="KAJ1891404.1"/>
    <property type="molecule type" value="Genomic_DNA"/>
</dbReference>